<reference evidence="2" key="1">
    <citation type="journal article" date="2019" name="Int. J. Syst. Evol. Microbiol.">
        <title>The Global Catalogue of Microorganisms (GCM) 10K type strain sequencing project: providing services to taxonomists for standard genome sequencing and annotation.</title>
        <authorList>
            <consortium name="The Broad Institute Genomics Platform"/>
            <consortium name="The Broad Institute Genome Sequencing Center for Infectious Disease"/>
            <person name="Wu L."/>
            <person name="Ma J."/>
        </authorList>
    </citation>
    <scope>NUCLEOTIDE SEQUENCE [LARGE SCALE GENOMIC DNA]</scope>
    <source>
        <strain evidence="2">NBRC 102407</strain>
    </source>
</reference>
<keyword evidence="2" id="KW-1185">Reference proteome</keyword>
<sequence>MEPRLASTPPASLWAGALSAVLSFDETGCPHASRRAADLLARLADFPDTDRDLRDLCERASQRLDRSPEKPHVPQR</sequence>
<accession>A0ABQ6FH23</accession>
<name>A0ABQ6FH23_9RHOO</name>
<protein>
    <submittedName>
        <fullName evidence="1">Uncharacterized protein</fullName>
    </submittedName>
</protein>
<evidence type="ECO:0000313" key="2">
    <source>
        <dbReference type="Proteomes" id="UP001157167"/>
    </source>
</evidence>
<dbReference type="EMBL" id="BSPX01000108">
    <property type="protein sequence ID" value="GLT24584.1"/>
    <property type="molecule type" value="Genomic_DNA"/>
</dbReference>
<comment type="caution">
    <text evidence="1">The sequence shown here is derived from an EMBL/GenBank/DDBJ whole genome shotgun (WGS) entry which is preliminary data.</text>
</comment>
<organism evidence="1 2">
    <name type="scientific">Zoogloea oryzae</name>
    <dbReference type="NCBI Taxonomy" id="310767"/>
    <lineage>
        <taxon>Bacteria</taxon>
        <taxon>Pseudomonadati</taxon>
        <taxon>Pseudomonadota</taxon>
        <taxon>Betaproteobacteria</taxon>
        <taxon>Rhodocyclales</taxon>
        <taxon>Zoogloeaceae</taxon>
        <taxon>Zoogloea</taxon>
    </lineage>
</organism>
<proteinExistence type="predicted"/>
<dbReference type="Proteomes" id="UP001157167">
    <property type="component" value="Unassembled WGS sequence"/>
</dbReference>
<dbReference type="RefSeq" id="WP_284189748.1">
    <property type="nucleotide sequence ID" value="NZ_BSPX01000108.1"/>
</dbReference>
<evidence type="ECO:0000313" key="1">
    <source>
        <dbReference type="EMBL" id="GLT24584.1"/>
    </source>
</evidence>
<gene>
    <name evidence="1" type="ORF">GCM10007933_40690</name>
</gene>